<gene>
    <name evidence="7" type="ORF">AVDCRST_MAG89-2560</name>
</gene>
<dbReference type="InterPro" id="IPR013784">
    <property type="entry name" value="Carb-bd-like_fold"/>
</dbReference>
<feature type="domain" description="TonB-dependent receptor-like beta-barrel" evidence="5">
    <location>
        <begin position="401"/>
        <end position="898"/>
    </location>
</feature>
<dbReference type="SUPFAM" id="SSF49452">
    <property type="entry name" value="Starch-binding domain-like"/>
    <property type="match status" value="1"/>
</dbReference>
<dbReference type="PANTHER" id="PTHR40980:SF5">
    <property type="entry name" value="TONB-DEPENDENT RECEPTOR"/>
    <property type="match status" value="1"/>
</dbReference>
<dbReference type="InterPro" id="IPR036942">
    <property type="entry name" value="Beta-barrel_TonB_sf"/>
</dbReference>
<dbReference type="Pfam" id="PF07715">
    <property type="entry name" value="Plug"/>
    <property type="match status" value="1"/>
</dbReference>
<dbReference type="Gene3D" id="2.40.170.20">
    <property type="entry name" value="TonB-dependent receptor, beta-barrel domain"/>
    <property type="match status" value="1"/>
</dbReference>
<dbReference type="AlphaFoldDB" id="A0A6J4LRY7"/>
<dbReference type="GO" id="GO:0030246">
    <property type="term" value="F:carbohydrate binding"/>
    <property type="evidence" value="ECO:0007669"/>
    <property type="project" value="InterPro"/>
</dbReference>
<sequence length="952" mass="101363">MRPSHRLIRPDHSRGSSVRAALALLFAALLVSAAPLAAQAGRIAGRVVNAQGEGVASAQVNVAGTQARVSTDVEGRYTLAGVSPGTHSVTVTALSYSAKTVTGVVVAEGRTAELNVSLASAALMLTGVTVTAQAERGSTGALLSERRNSATVVDAIGAEQMSQTPDGDAAAVVRRVPGVSVVDGRFVYVRGLGERYGNTTLNGAALPSPIPDRKAVPLDIIPTALLESVVTAKTYSPDQPGDYAGGLVQIETRAAPTERVFRLSSGMGWTQGETGTAALGYPAGNLLGFGGAMDLPAGLPRDAEVNGLPADAAARDRVVRGIAGPHWGPVGGTLPANGSPGVSFGDQVHLLGKPLGLMGTFSWASGASQPADRAERFFGVTGGAPERQTDLSSTATARETTVGALLNGGIRLSDTDRVTATLVYNHLAEAEARSLSGFYANRGPFLDQTRLRFVENTMANAQLRGQHQLPWGDAALRWRLPFSFSRRYEPGTRTTVYASPEEGEARLFQDVSESGQILHQDLKDRGWNPGVDLKLPAGFLGSGATLALGGSADLRDRTVYARRIRVRPIVALGNDDAAQAPNDLFAPANFGDQPGQLTLDEATFAGDNYDSEFSVLAGYLMADFQLLPRLRVAAGARVEQASIGTQAVNRLNRMEGALPRAELENVDLLPGINLTYGLTPDMNLRAAASRTVARPQFRELAPYLYVDYFGGAVVVGNPYLRRTSIINTDLRWEWFLGTGSVLAASAFHKRFDNPIEPLALVLGTNPAQTYANGDRAELYGTELEMRTNLGRLLPALQGFSVNTNLTLVHSETSVGQTVIYRFDDPLTPDTITASSRARPLFGQSPYVINAGLTWDGQRSGTTATVLFNRFGRRLDAFGGLALPDVYEEGRTQLDLTVEQSLPRGFEMKLSATRLLGQEVRYTQSFPNGDTVTTRQYDLGRAISLSLSWEPGR</sequence>
<proteinExistence type="inferred from homology"/>
<dbReference type="InterPro" id="IPR000531">
    <property type="entry name" value="Beta-barrel_TonB"/>
</dbReference>
<dbReference type="EMBL" id="CADCTV010000536">
    <property type="protein sequence ID" value="CAA9339806.1"/>
    <property type="molecule type" value="Genomic_DNA"/>
</dbReference>
<dbReference type="Gene3D" id="2.170.130.10">
    <property type="entry name" value="TonB-dependent receptor, plug domain"/>
    <property type="match status" value="1"/>
</dbReference>
<evidence type="ECO:0000256" key="1">
    <source>
        <dbReference type="ARBA" id="ARBA00004442"/>
    </source>
</evidence>
<feature type="domain" description="TonB-dependent receptor plug" evidence="6">
    <location>
        <begin position="147"/>
        <end position="236"/>
    </location>
</feature>
<keyword evidence="3" id="KW-0998">Cell outer membrane</keyword>
<evidence type="ECO:0000256" key="4">
    <source>
        <dbReference type="RuleBase" id="RU003357"/>
    </source>
</evidence>
<name>A0A6J4LRY7_9BACT</name>
<reference evidence="7" key="1">
    <citation type="submission" date="2020-02" db="EMBL/GenBank/DDBJ databases">
        <authorList>
            <person name="Meier V. D."/>
        </authorList>
    </citation>
    <scope>NUCLEOTIDE SEQUENCE</scope>
    <source>
        <strain evidence="7">AVDCRST_MAG89</strain>
    </source>
</reference>
<dbReference type="InterPro" id="IPR037066">
    <property type="entry name" value="Plug_dom_sf"/>
</dbReference>
<evidence type="ECO:0000259" key="5">
    <source>
        <dbReference type="Pfam" id="PF00593"/>
    </source>
</evidence>
<dbReference type="GO" id="GO:0009279">
    <property type="term" value="C:cell outer membrane"/>
    <property type="evidence" value="ECO:0007669"/>
    <property type="project" value="UniProtKB-SubCell"/>
</dbReference>
<dbReference type="InterPro" id="IPR012910">
    <property type="entry name" value="Plug_dom"/>
</dbReference>
<dbReference type="SUPFAM" id="SSF56935">
    <property type="entry name" value="Porins"/>
    <property type="match status" value="1"/>
</dbReference>
<protein>
    <submittedName>
        <fullName evidence="7">TonB-dependent receptor</fullName>
    </submittedName>
</protein>
<dbReference type="PANTHER" id="PTHR40980">
    <property type="entry name" value="PLUG DOMAIN-CONTAINING PROTEIN"/>
    <property type="match status" value="1"/>
</dbReference>
<accession>A0A6J4LRY7</accession>
<evidence type="ECO:0000313" key="7">
    <source>
        <dbReference type="EMBL" id="CAA9339806.1"/>
    </source>
</evidence>
<keyword evidence="2 4" id="KW-0472">Membrane</keyword>
<dbReference type="Gene3D" id="2.60.40.1120">
    <property type="entry name" value="Carboxypeptidase-like, regulatory domain"/>
    <property type="match status" value="1"/>
</dbReference>
<organism evidence="7">
    <name type="scientific">uncultured Gemmatimonadota bacterium</name>
    <dbReference type="NCBI Taxonomy" id="203437"/>
    <lineage>
        <taxon>Bacteria</taxon>
        <taxon>Pseudomonadati</taxon>
        <taxon>Gemmatimonadota</taxon>
        <taxon>environmental samples</taxon>
    </lineage>
</organism>
<dbReference type="Pfam" id="PF00593">
    <property type="entry name" value="TonB_dep_Rec_b-barrel"/>
    <property type="match status" value="1"/>
</dbReference>
<dbReference type="Pfam" id="PF13620">
    <property type="entry name" value="CarboxypepD_reg"/>
    <property type="match status" value="1"/>
</dbReference>
<evidence type="ECO:0000256" key="2">
    <source>
        <dbReference type="ARBA" id="ARBA00023136"/>
    </source>
</evidence>
<keyword evidence="4" id="KW-0798">TonB box</keyword>
<evidence type="ECO:0000256" key="3">
    <source>
        <dbReference type="ARBA" id="ARBA00023237"/>
    </source>
</evidence>
<comment type="subcellular location">
    <subcellularLocation>
        <location evidence="1 4">Cell outer membrane</location>
    </subcellularLocation>
</comment>
<keyword evidence="7" id="KW-0675">Receptor</keyword>
<comment type="similarity">
    <text evidence="4">Belongs to the TonB-dependent receptor family.</text>
</comment>
<evidence type="ECO:0000259" key="6">
    <source>
        <dbReference type="Pfam" id="PF07715"/>
    </source>
</evidence>